<feature type="compositionally biased region" description="Basic and acidic residues" evidence="1">
    <location>
        <begin position="75"/>
        <end position="104"/>
    </location>
</feature>
<dbReference type="SUPFAM" id="SSF55008">
    <property type="entry name" value="HMA, heavy metal-associated domain"/>
    <property type="match status" value="1"/>
</dbReference>
<evidence type="ECO:0000313" key="3">
    <source>
        <dbReference type="Proteomes" id="UP001632038"/>
    </source>
</evidence>
<organism evidence="2 3">
    <name type="scientific">Castilleja foliolosa</name>
    <dbReference type="NCBI Taxonomy" id="1961234"/>
    <lineage>
        <taxon>Eukaryota</taxon>
        <taxon>Viridiplantae</taxon>
        <taxon>Streptophyta</taxon>
        <taxon>Embryophyta</taxon>
        <taxon>Tracheophyta</taxon>
        <taxon>Spermatophyta</taxon>
        <taxon>Magnoliopsida</taxon>
        <taxon>eudicotyledons</taxon>
        <taxon>Gunneridae</taxon>
        <taxon>Pentapetalae</taxon>
        <taxon>asterids</taxon>
        <taxon>lamiids</taxon>
        <taxon>Lamiales</taxon>
        <taxon>Orobanchaceae</taxon>
        <taxon>Pedicularideae</taxon>
        <taxon>Castillejinae</taxon>
        <taxon>Castilleja</taxon>
    </lineage>
</organism>
<protein>
    <submittedName>
        <fullName evidence="2">Uncharacterized protein</fullName>
    </submittedName>
</protein>
<dbReference type="PANTHER" id="PTHR47005:SF5">
    <property type="entry name" value="HEAVY METAL TRANSPORT_DETOXIFICATION SUPERFAMILY PROTEIN"/>
    <property type="match status" value="1"/>
</dbReference>
<accession>A0ABD3C676</accession>
<keyword evidence="3" id="KW-1185">Reference proteome</keyword>
<proteinExistence type="predicted"/>
<reference evidence="3" key="1">
    <citation type="journal article" date="2024" name="IScience">
        <title>Strigolactones Initiate the Formation of Haustorium-like Structures in Castilleja.</title>
        <authorList>
            <person name="Buerger M."/>
            <person name="Peterson D."/>
            <person name="Chory J."/>
        </authorList>
    </citation>
    <scope>NUCLEOTIDE SEQUENCE [LARGE SCALE GENOMIC DNA]</scope>
</reference>
<comment type="caution">
    <text evidence="2">The sequence shown here is derived from an EMBL/GenBank/DDBJ whole genome shotgun (WGS) entry which is preliminary data.</text>
</comment>
<feature type="compositionally biased region" description="Basic and acidic residues" evidence="1">
    <location>
        <begin position="129"/>
        <end position="142"/>
    </location>
</feature>
<feature type="region of interest" description="Disordered" evidence="1">
    <location>
        <begin position="75"/>
        <end position="151"/>
    </location>
</feature>
<evidence type="ECO:0000256" key="1">
    <source>
        <dbReference type="SAM" id="MobiDB-lite"/>
    </source>
</evidence>
<feature type="compositionally biased region" description="Basic and acidic residues" evidence="1">
    <location>
        <begin position="112"/>
        <end position="121"/>
    </location>
</feature>
<dbReference type="PANTHER" id="PTHR47005">
    <property type="entry name" value="HEAVY METAL TRANSPORT/DETOXIFICATION SUPERFAMILY PROTEIN"/>
    <property type="match status" value="1"/>
</dbReference>
<dbReference type="EMBL" id="JAVIJP010000053">
    <property type="protein sequence ID" value="KAL3625008.1"/>
    <property type="molecule type" value="Genomic_DNA"/>
</dbReference>
<gene>
    <name evidence="2" type="ORF">CASFOL_031676</name>
</gene>
<name>A0ABD3C676_9LAMI</name>
<dbReference type="Proteomes" id="UP001632038">
    <property type="component" value="Unassembled WGS sequence"/>
</dbReference>
<dbReference type="InterPro" id="IPR036163">
    <property type="entry name" value="HMA_dom_sf"/>
</dbReference>
<sequence length="250" mass="27648">MATEKVTIMVLKVDLQCYSCYKKTKKTLCKYPQVRDQIYDEKANTVTITVVCCSPEKIRDKLCCSGGKAIKSIEIKKPSKPNEQEKQPEKPKEAEKPKNPEKPKVAIIEPNLGEKPKEAGKPKPNGAEKPAEKPTEALKAEPVKNSGGPGPVVMPLLAQPVKGPEPVPANGVPSVFPYVGPSYDGYGAGPYYHGYGFPAPPPQHSYDGYYGHVHGYEYGYGYEYDHSRVANVNRIEHYFSEEEPQTCSIM</sequence>
<dbReference type="AlphaFoldDB" id="A0ABD3C676"/>
<evidence type="ECO:0000313" key="2">
    <source>
        <dbReference type="EMBL" id="KAL3625008.1"/>
    </source>
</evidence>